<feature type="region of interest" description="Disordered" evidence="1">
    <location>
        <begin position="1"/>
        <end position="42"/>
    </location>
</feature>
<reference evidence="2 3" key="1">
    <citation type="submission" date="2014-06" db="EMBL/GenBank/DDBJ databases">
        <title>Evolutionary Origins and Diversification of the Mycorrhizal Mutualists.</title>
        <authorList>
            <consortium name="DOE Joint Genome Institute"/>
            <consortium name="Mycorrhizal Genomics Consortium"/>
            <person name="Kohler A."/>
            <person name="Kuo A."/>
            <person name="Nagy L.G."/>
            <person name="Floudas D."/>
            <person name="Copeland A."/>
            <person name="Barry K.W."/>
            <person name="Cichocki N."/>
            <person name="Veneault-Fourrey C."/>
            <person name="LaButti K."/>
            <person name="Lindquist E.A."/>
            <person name="Lipzen A."/>
            <person name="Lundell T."/>
            <person name="Morin E."/>
            <person name="Murat C."/>
            <person name="Riley R."/>
            <person name="Ohm R."/>
            <person name="Sun H."/>
            <person name="Tunlid A."/>
            <person name="Henrissat B."/>
            <person name="Grigoriev I.V."/>
            <person name="Hibbett D.S."/>
            <person name="Martin F."/>
        </authorList>
    </citation>
    <scope>NUCLEOTIDE SEQUENCE [LARGE SCALE GENOMIC DNA]</scope>
    <source>
        <strain evidence="2 3">SS14</strain>
    </source>
</reference>
<dbReference type="AlphaFoldDB" id="A0A0C9VCU7"/>
<proteinExistence type="predicted"/>
<protein>
    <submittedName>
        <fullName evidence="2">Uncharacterized protein</fullName>
    </submittedName>
</protein>
<sequence length="154" mass="17655">MPGGHPRIYFTPEEARQGRLKSKKAYRERNIDEERRKSRKRTCRVLKRTKEEDTITARAHMNDTLSEPISARLMQDVIMSKDGGKSSLTGPQWSKMSCRCELELSLNEVWTTGLGISEPHSWQSFLKTKHEQLVKVFQDKGLDAVSAIAEPLLQ</sequence>
<evidence type="ECO:0000256" key="1">
    <source>
        <dbReference type="SAM" id="MobiDB-lite"/>
    </source>
</evidence>
<dbReference type="EMBL" id="KN837191">
    <property type="protein sequence ID" value="KIJ35201.1"/>
    <property type="molecule type" value="Genomic_DNA"/>
</dbReference>
<keyword evidence="3" id="KW-1185">Reference proteome</keyword>
<name>A0A0C9VCU7_SPHS4</name>
<accession>A0A0C9VCU7</accession>
<organism evidence="2 3">
    <name type="scientific">Sphaerobolus stellatus (strain SS14)</name>
    <dbReference type="NCBI Taxonomy" id="990650"/>
    <lineage>
        <taxon>Eukaryota</taxon>
        <taxon>Fungi</taxon>
        <taxon>Dikarya</taxon>
        <taxon>Basidiomycota</taxon>
        <taxon>Agaricomycotina</taxon>
        <taxon>Agaricomycetes</taxon>
        <taxon>Phallomycetidae</taxon>
        <taxon>Geastrales</taxon>
        <taxon>Sphaerobolaceae</taxon>
        <taxon>Sphaerobolus</taxon>
    </lineage>
</organism>
<gene>
    <name evidence="2" type="ORF">M422DRAFT_34801</name>
</gene>
<evidence type="ECO:0000313" key="3">
    <source>
        <dbReference type="Proteomes" id="UP000054279"/>
    </source>
</evidence>
<evidence type="ECO:0000313" key="2">
    <source>
        <dbReference type="EMBL" id="KIJ35201.1"/>
    </source>
</evidence>
<dbReference type="Proteomes" id="UP000054279">
    <property type="component" value="Unassembled WGS sequence"/>
</dbReference>
<dbReference type="HOGENOM" id="CLU_1705359_0_0_1"/>
<feature type="compositionally biased region" description="Basic and acidic residues" evidence="1">
    <location>
        <begin position="25"/>
        <end position="36"/>
    </location>
</feature>